<comment type="function">
    <text evidence="7 8">Catalyzes the synthesis of beta-nicotinate D-ribonucleotide from nicotinate and 5-phospho-D-ribose 1-phosphate at the expense of ATP.</text>
</comment>
<dbReference type="InterPro" id="IPR040727">
    <property type="entry name" value="NAPRTase_N"/>
</dbReference>
<evidence type="ECO:0000256" key="3">
    <source>
        <dbReference type="ARBA" id="ARBA00013236"/>
    </source>
</evidence>
<dbReference type="Pfam" id="PF04095">
    <property type="entry name" value="NAPRTase"/>
    <property type="match status" value="1"/>
</dbReference>
<comment type="pathway">
    <text evidence="1 7 8">Cofactor biosynthesis; NAD(+) biosynthesis; nicotinate D-ribonucleotide from nicotinate: step 1/1.</text>
</comment>
<dbReference type="NCBIfam" id="NF003704">
    <property type="entry name" value="PRK05321.1"/>
    <property type="match status" value="1"/>
</dbReference>
<accession>A0A1H2JK01</accession>
<dbReference type="GO" id="GO:0034355">
    <property type="term" value="P:NAD+ biosynthetic process via the salvage pathway"/>
    <property type="evidence" value="ECO:0007669"/>
    <property type="project" value="TreeGrafter"/>
</dbReference>
<dbReference type="PIRSF" id="PIRSF000484">
    <property type="entry name" value="NAPRT"/>
    <property type="match status" value="1"/>
</dbReference>
<dbReference type="PANTHER" id="PTHR11098:SF1">
    <property type="entry name" value="NICOTINATE PHOSPHORIBOSYLTRANSFERASE"/>
    <property type="match status" value="1"/>
</dbReference>
<dbReference type="GO" id="GO:0004516">
    <property type="term" value="F:nicotinate phosphoribosyltransferase activity"/>
    <property type="evidence" value="ECO:0007669"/>
    <property type="project" value="UniProtKB-UniRule"/>
</dbReference>
<dbReference type="EMBL" id="FNLL01000013">
    <property type="protein sequence ID" value="SDU56405.1"/>
    <property type="molecule type" value="Genomic_DNA"/>
</dbReference>
<evidence type="ECO:0000313" key="11">
    <source>
        <dbReference type="EMBL" id="SDU56405.1"/>
    </source>
</evidence>
<dbReference type="UniPathway" id="UPA00253">
    <property type="reaction ID" value="UER00457"/>
</dbReference>
<feature type="domain" description="Nicotinate/nicotinamide phosphoribosyltransferase" evidence="9">
    <location>
        <begin position="159"/>
        <end position="387"/>
    </location>
</feature>
<dbReference type="EC" id="6.3.4.21" evidence="3 7"/>
<keyword evidence="11" id="KW-0808">Transferase</keyword>
<dbReference type="RefSeq" id="WP_092237205.1">
    <property type="nucleotide sequence ID" value="NZ_FNLL01000013.1"/>
</dbReference>
<keyword evidence="5 7" id="KW-0436">Ligase</keyword>
<sequence>MIQSILDNDLYKFTMQQAVHMLYPRAEAQYEFINRGLTPFPDGFAQNIKTEIKKMADLRLSVDQKTFLEKTCYFLTPVYLDYLESYTFDPSEVIVNQDKDMLSLKIKGPWYRTILWEVPLMAIISEIFFKMRGSKKLSDREIKAINLKKAKILGNNAVNFSDFGTRRRYSARNQQQLIIDMLSVKNSTLNGTSNVHFAHQFNIKPIGTLAHEWFMFHAALHGYRMANPCAQDAWVKVFHGDLGIALTDTYTTDVFLSTFDTFYAKLFDGIRQDSGDPFAFTDLMIAHYERLHIDPSTKTIVFSDGLDVETAVQIHNYCNGKIRDAYGIGTNLTNDVGVTPLNMVIKLNKCRASSDKPWRSTVKLSDDKGKHTGDPQELKNCMNIFNLSTK</sequence>
<dbReference type="NCBIfam" id="TIGR01514">
    <property type="entry name" value="NAPRTase"/>
    <property type="match status" value="1"/>
</dbReference>
<dbReference type="Proteomes" id="UP000199608">
    <property type="component" value="Unassembled WGS sequence"/>
</dbReference>
<evidence type="ECO:0000256" key="7">
    <source>
        <dbReference type="HAMAP-Rule" id="MF_00570"/>
    </source>
</evidence>
<evidence type="ECO:0000256" key="2">
    <source>
        <dbReference type="ARBA" id="ARBA00010897"/>
    </source>
</evidence>
<feature type="modified residue" description="Phosphohistidine; by autocatalysis" evidence="7">
    <location>
        <position position="211"/>
    </location>
</feature>
<evidence type="ECO:0000259" key="9">
    <source>
        <dbReference type="Pfam" id="PF04095"/>
    </source>
</evidence>
<dbReference type="HAMAP" id="MF_00570">
    <property type="entry name" value="NAPRTase"/>
    <property type="match status" value="1"/>
</dbReference>
<reference evidence="12" key="1">
    <citation type="submission" date="2016-10" db="EMBL/GenBank/DDBJ databases">
        <authorList>
            <person name="Varghese N."/>
            <person name="Submissions S."/>
        </authorList>
    </citation>
    <scope>NUCLEOTIDE SEQUENCE [LARGE SCALE GENOMIC DNA]</scope>
    <source>
        <strain evidence="12">DSM 3384</strain>
    </source>
</reference>
<evidence type="ECO:0000259" key="10">
    <source>
        <dbReference type="Pfam" id="PF17767"/>
    </source>
</evidence>
<proteinExistence type="inferred from homology"/>
<keyword evidence="4 7" id="KW-0597">Phosphoprotein</keyword>
<dbReference type="InterPro" id="IPR006406">
    <property type="entry name" value="Nic_PRibTrfase"/>
</dbReference>
<dbReference type="InterPro" id="IPR041525">
    <property type="entry name" value="N/Namide_PRibTrfase"/>
</dbReference>
<evidence type="ECO:0000256" key="6">
    <source>
        <dbReference type="ARBA" id="ARBA00022642"/>
    </source>
</evidence>
<evidence type="ECO:0000256" key="4">
    <source>
        <dbReference type="ARBA" id="ARBA00022553"/>
    </source>
</evidence>
<evidence type="ECO:0000256" key="8">
    <source>
        <dbReference type="RuleBase" id="RU003838"/>
    </source>
</evidence>
<dbReference type="PANTHER" id="PTHR11098">
    <property type="entry name" value="NICOTINATE PHOSPHORIBOSYLTRANSFERASE"/>
    <property type="match status" value="1"/>
</dbReference>
<dbReference type="GO" id="GO:0016757">
    <property type="term" value="F:glycosyltransferase activity"/>
    <property type="evidence" value="ECO:0007669"/>
    <property type="project" value="UniProtKB-KW"/>
</dbReference>
<evidence type="ECO:0000256" key="1">
    <source>
        <dbReference type="ARBA" id="ARBA00004952"/>
    </source>
</evidence>
<keyword evidence="6 7" id="KW-0662">Pyridine nucleotide biosynthesis</keyword>
<name>A0A1H2JK01_9BACT</name>
<dbReference type="InterPro" id="IPR007229">
    <property type="entry name" value="Nic_PRibTrfase-Fam"/>
</dbReference>
<evidence type="ECO:0000256" key="5">
    <source>
        <dbReference type="ARBA" id="ARBA00022598"/>
    </source>
</evidence>
<organism evidence="11 12">
    <name type="scientific">Desulfobacula phenolica</name>
    <dbReference type="NCBI Taxonomy" id="90732"/>
    <lineage>
        <taxon>Bacteria</taxon>
        <taxon>Pseudomonadati</taxon>
        <taxon>Thermodesulfobacteriota</taxon>
        <taxon>Desulfobacteria</taxon>
        <taxon>Desulfobacterales</taxon>
        <taxon>Desulfobacteraceae</taxon>
        <taxon>Desulfobacula</taxon>
    </lineage>
</organism>
<evidence type="ECO:0000313" key="12">
    <source>
        <dbReference type="Proteomes" id="UP000199608"/>
    </source>
</evidence>
<comment type="similarity">
    <text evidence="2 7 8">Belongs to the NAPRTase family.</text>
</comment>
<keyword evidence="11" id="KW-0328">Glycosyltransferase</keyword>
<dbReference type="SUPFAM" id="SSF51690">
    <property type="entry name" value="Nicotinate/Quinolinate PRTase C-terminal domain-like"/>
    <property type="match status" value="1"/>
</dbReference>
<gene>
    <name evidence="7" type="primary">pncB</name>
    <name evidence="11" type="ORF">SAMN04487931_1132</name>
</gene>
<dbReference type="GO" id="GO:0005829">
    <property type="term" value="C:cytosol"/>
    <property type="evidence" value="ECO:0007669"/>
    <property type="project" value="TreeGrafter"/>
</dbReference>
<dbReference type="SUPFAM" id="SSF54675">
    <property type="entry name" value="Nicotinate/Quinolinate PRTase N-terminal domain-like"/>
    <property type="match status" value="1"/>
</dbReference>
<dbReference type="InterPro" id="IPR036068">
    <property type="entry name" value="Nicotinate_pribotase-like_C"/>
</dbReference>
<keyword evidence="12" id="KW-1185">Reference proteome</keyword>
<comment type="PTM">
    <text evidence="7 8">Transiently phosphorylated on a His residue during the reaction cycle. Phosphorylation strongly increases the affinity for substrates and increases the rate of nicotinate D-ribonucleotide production. Dephosphorylation regenerates the low-affinity form of the enzyme, leading to product release.</text>
</comment>
<dbReference type="AlphaFoldDB" id="A0A1H2JK01"/>
<dbReference type="Gene3D" id="3.20.140.10">
    <property type="entry name" value="nicotinate phosphoribosyltransferase"/>
    <property type="match status" value="1"/>
</dbReference>
<protein>
    <recommendedName>
        <fullName evidence="3 7">Nicotinate phosphoribosyltransferase</fullName>
        <shortName evidence="7">NAPRTase</shortName>
        <ecNumber evidence="3 7">6.3.4.21</ecNumber>
    </recommendedName>
</protein>
<feature type="domain" description="Nicotinate phosphoribosyltransferase N-terminal" evidence="10">
    <location>
        <begin position="6"/>
        <end position="125"/>
    </location>
</feature>
<comment type="catalytic activity">
    <reaction evidence="7 8">
        <text>5-phospho-alpha-D-ribose 1-diphosphate + nicotinate + ATP + H2O = nicotinate beta-D-ribonucleotide + ADP + phosphate + diphosphate</text>
        <dbReference type="Rhea" id="RHEA:36163"/>
        <dbReference type="ChEBI" id="CHEBI:15377"/>
        <dbReference type="ChEBI" id="CHEBI:30616"/>
        <dbReference type="ChEBI" id="CHEBI:32544"/>
        <dbReference type="ChEBI" id="CHEBI:33019"/>
        <dbReference type="ChEBI" id="CHEBI:43474"/>
        <dbReference type="ChEBI" id="CHEBI:57502"/>
        <dbReference type="ChEBI" id="CHEBI:58017"/>
        <dbReference type="ChEBI" id="CHEBI:456216"/>
        <dbReference type="EC" id="6.3.4.21"/>
    </reaction>
</comment>
<dbReference type="Pfam" id="PF17767">
    <property type="entry name" value="NAPRTase_N"/>
    <property type="match status" value="1"/>
</dbReference>